<sequence length="247" mass="27656">MTGEVEVGLDDEHNRSAEKVPFTARMTDLAGETFEYRHSFDPAKGGYRVSLRNSIESPLRIERLGIQLTADGNETAFELRDAVFPVERLASGEELVFHDCSADGCGGSKPGRHCYRSRGRRHGNADREAIWNAIQESYTAQYLQIIKVKTLPAIFQLPEGRPEAERLSEIVVELKRDGERSVSVSLNPESLEVEASLPFPIGDVILRREDSGEYSCKVTAIRLSGETVKDWKKKTGDRLFILQDDVT</sequence>
<evidence type="ECO:0000313" key="1">
    <source>
        <dbReference type="EMBL" id="RIE03591.1"/>
    </source>
</evidence>
<evidence type="ECO:0000313" key="2">
    <source>
        <dbReference type="Proteomes" id="UP000266340"/>
    </source>
</evidence>
<accession>A0A398CWK4</accession>
<dbReference type="EMBL" id="QXJM01000035">
    <property type="protein sequence ID" value="RIE03591.1"/>
    <property type="molecule type" value="Genomic_DNA"/>
</dbReference>
<proteinExistence type="predicted"/>
<keyword evidence="2" id="KW-1185">Reference proteome</keyword>
<comment type="caution">
    <text evidence="1">The sequence shown here is derived from an EMBL/GenBank/DDBJ whole genome shotgun (WGS) entry which is preliminary data.</text>
</comment>
<dbReference type="RefSeq" id="WP_119149172.1">
    <property type="nucleotide sequence ID" value="NZ_QXJM01000035.1"/>
</dbReference>
<dbReference type="OrthoDB" id="1491023at2"/>
<name>A0A398CWK4_9BACL</name>
<organism evidence="1 2">
    <name type="scientific">Cohnella faecalis</name>
    <dbReference type="NCBI Taxonomy" id="2315694"/>
    <lineage>
        <taxon>Bacteria</taxon>
        <taxon>Bacillati</taxon>
        <taxon>Bacillota</taxon>
        <taxon>Bacilli</taxon>
        <taxon>Bacillales</taxon>
        <taxon>Paenibacillaceae</taxon>
        <taxon>Cohnella</taxon>
    </lineage>
</organism>
<dbReference type="Proteomes" id="UP000266340">
    <property type="component" value="Unassembled WGS sequence"/>
</dbReference>
<dbReference type="AlphaFoldDB" id="A0A398CWK4"/>
<gene>
    <name evidence="1" type="ORF">D3H35_10655</name>
</gene>
<reference evidence="1 2" key="1">
    <citation type="submission" date="2018-09" db="EMBL/GenBank/DDBJ databases">
        <title>Cohnella cavernae sp. nov., isolated from a karst cave.</title>
        <authorList>
            <person name="Zhu H."/>
        </authorList>
    </citation>
    <scope>NUCLEOTIDE SEQUENCE [LARGE SCALE GENOMIC DNA]</scope>
    <source>
        <strain evidence="1 2">K2E09-144</strain>
    </source>
</reference>
<protein>
    <submittedName>
        <fullName evidence="1">Uncharacterized protein</fullName>
    </submittedName>
</protein>